<keyword evidence="2" id="KW-1185">Reference proteome</keyword>
<evidence type="ECO:0000313" key="2">
    <source>
        <dbReference type="Proteomes" id="UP000692954"/>
    </source>
</evidence>
<dbReference type="EMBL" id="CAJJDN010000130">
    <property type="protein sequence ID" value="CAD8121192.1"/>
    <property type="molecule type" value="Genomic_DNA"/>
</dbReference>
<proteinExistence type="predicted"/>
<evidence type="ECO:0000313" key="1">
    <source>
        <dbReference type="EMBL" id="CAD8121192.1"/>
    </source>
</evidence>
<protein>
    <submittedName>
        <fullName evidence="1">Uncharacterized protein</fullName>
    </submittedName>
</protein>
<accession>A0A8S1R286</accession>
<reference evidence="1" key="1">
    <citation type="submission" date="2021-01" db="EMBL/GenBank/DDBJ databases">
        <authorList>
            <consortium name="Genoscope - CEA"/>
            <person name="William W."/>
        </authorList>
    </citation>
    <scope>NUCLEOTIDE SEQUENCE</scope>
</reference>
<sequence length="84" mass="9951">MTQLLEKKILHIKFRNVVDQIISRHYNPFRVVYNNLQGQLIDNFLIVENRLIKEKGDKRESKFEQSSKQNKNSNPLIKLSILKG</sequence>
<organism evidence="1 2">
    <name type="scientific">Paramecium sonneborni</name>
    <dbReference type="NCBI Taxonomy" id="65129"/>
    <lineage>
        <taxon>Eukaryota</taxon>
        <taxon>Sar</taxon>
        <taxon>Alveolata</taxon>
        <taxon>Ciliophora</taxon>
        <taxon>Intramacronucleata</taxon>
        <taxon>Oligohymenophorea</taxon>
        <taxon>Peniculida</taxon>
        <taxon>Parameciidae</taxon>
        <taxon>Paramecium</taxon>
    </lineage>
</organism>
<name>A0A8S1R286_9CILI</name>
<dbReference type="Proteomes" id="UP000692954">
    <property type="component" value="Unassembled WGS sequence"/>
</dbReference>
<gene>
    <name evidence="1" type="ORF">PSON_ATCC_30995.1.T1300122</name>
</gene>
<dbReference type="AlphaFoldDB" id="A0A8S1R286"/>
<comment type="caution">
    <text evidence="1">The sequence shown here is derived from an EMBL/GenBank/DDBJ whole genome shotgun (WGS) entry which is preliminary data.</text>
</comment>